<dbReference type="Pfam" id="PF07934">
    <property type="entry name" value="OGG_N"/>
    <property type="match status" value="1"/>
</dbReference>
<dbReference type="GO" id="GO:0006289">
    <property type="term" value="P:nucleotide-excision repair"/>
    <property type="evidence" value="ECO:0007669"/>
    <property type="project" value="InterPro"/>
</dbReference>
<dbReference type="InterPro" id="IPR023170">
    <property type="entry name" value="HhH_base_excis_C"/>
</dbReference>
<evidence type="ECO:0000313" key="10">
    <source>
        <dbReference type="Proteomes" id="UP000032633"/>
    </source>
</evidence>
<accession>A0A0D5NRE9</accession>
<dbReference type="Gene3D" id="1.10.1670.10">
    <property type="entry name" value="Helix-hairpin-Helix base-excision DNA repair enzymes (C-terminal)"/>
    <property type="match status" value="1"/>
</dbReference>
<dbReference type="InterPro" id="IPR010316">
    <property type="entry name" value="AlkA_N"/>
</dbReference>
<dbReference type="HOGENOM" id="CLU_000445_72_3_9"/>
<dbReference type="Proteomes" id="UP000032633">
    <property type="component" value="Chromosome"/>
</dbReference>
<comment type="similarity">
    <text evidence="2">Belongs to the alkylbase DNA glycosidase AlkA family.</text>
</comment>
<dbReference type="SUPFAM" id="SSF48150">
    <property type="entry name" value="DNA-glycosylase"/>
    <property type="match status" value="1"/>
</dbReference>
<organism evidence="9 10">
    <name type="scientific">Paenibacillus beijingensis</name>
    <dbReference type="NCBI Taxonomy" id="1126833"/>
    <lineage>
        <taxon>Bacteria</taxon>
        <taxon>Bacillati</taxon>
        <taxon>Bacillota</taxon>
        <taxon>Bacilli</taxon>
        <taxon>Bacillales</taxon>
        <taxon>Paenibacillaceae</taxon>
        <taxon>Paenibacillus</taxon>
    </lineage>
</organism>
<dbReference type="Gene3D" id="3.30.310.20">
    <property type="entry name" value="DNA-3-methyladenine glycosylase AlkA, N-terminal domain"/>
    <property type="match status" value="1"/>
</dbReference>
<dbReference type="CDD" id="cd00056">
    <property type="entry name" value="ENDO3c"/>
    <property type="match status" value="1"/>
</dbReference>
<reference evidence="9 10" key="1">
    <citation type="journal article" date="2015" name="J. Biotechnol.">
        <title>Complete genome sequence of Paenibacillus beijingensis 7188(T) (=DSM 24997(T)), a novel rhizobacterium from jujube garden soil.</title>
        <authorList>
            <person name="Kwak Y."/>
            <person name="Shin J.H."/>
        </authorList>
    </citation>
    <scope>NUCLEOTIDE SEQUENCE [LARGE SCALE GENOMIC DNA]</scope>
    <source>
        <strain evidence="9 10">DSM 24997</strain>
    </source>
</reference>
<dbReference type="AlphaFoldDB" id="A0A0D5NRE9"/>
<evidence type="ECO:0000259" key="7">
    <source>
        <dbReference type="SMART" id="SM00478"/>
    </source>
</evidence>
<dbReference type="SMART" id="SM01009">
    <property type="entry name" value="AlkA_N"/>
    <property type="match status" value="1"/>
</dbReference>
<feature type="domain" description="HhH-GPD" evidence="7">
    <location>
        <begin position="148"/>
        <end position="313"/>
    </location>
</feature>
<dbReference type="InterPro" id="IPR012904">
    <property type="entry name" value="OGG_N"/>
</dbReference>
<protein>
    <recommendedName>
        <fullName evidence="3">DNA-3-methyladenine glycosylase II</fullName>
        <ecNumber evidence="3">3.2.2.21</ecNumber>
    </recommendedName>
</protein>
<feature type="domain" description="DNA-3-methyladenine glycosylase AlkA N-terminal" evidence="8">
    <location>
        <begin position="21"/>
        <end position="138"/>
    </location>
</feature>
<dbReference type="EC" id="3.2.2.21" evidence="3"/>
<dbReference type="STRING" id="1126833.VN24_07250"/>
<dbReference type="InterPro" id="IPR003265">
    <property type="entry name" value="HhH-GPD_domain"/>
</dbReference>
<evidence type="ECO:0000256" key="5">
    <source>
        <dbReference type="ARBA" id="ARBA00022801"/>
    </source>
</evidence>
<dbReference type="Pfam" id="PF00730">
    <property type="entry name" value="HhH-GPD"/>
    <property type="match status" value="1"/>
</dbReference>
<dbReference type="PANTHER" id="PTHR43003:SF12">
    <property type="entry name" value="DNA-3-METHYLADENINE GLYCOSYLASE"/>
    <property type="match status" value="1"/>
</dbReference>
<evidence type="ECO:0000313" key="9">
    <source>
        <dbReference type="EMBL" id="AJY77577.1"/>
    </source>
</evidence>
<dbReference type="EMBL" id="CP011058">
    <property type="protein sequence ID" value="AJY77577.1"/>
    <property type="molecule type" value="Genomic_DNA"/>
</dbReference>
<dbReference type="GO" id="GO:0008534">
    <property type="term" value="F:oxidized purine nucleobase lesion DNA N-glycosylase activity"/>
    <property type="evidence" value="ECO:0007669"/>
    <property type="project" value="InterPro"/>
</dbReference>
<dbReference type="GO" id="GO:0008725">
    <property type="term" value="F:DNA-3-methyladenine glycosylase activity"/>
    <property type="evidence" value="ECO:0007669"/>
    <property type="project" value="TreeGrafter"/>
</dbReference>
<keyword evidence="6" id="KW-0234">DNA repair</keyword>
<dbReference type="PATRIC" id="fig|1126833.4.peg.1590"/>
<evidence type="ECO:0000256" key="2">
    <source>
        <dbReference type="ARBA" id="ARBA00010817"/>
    </source>
</evidence>
<evidence type="ECO:0000256" key="6">
    <source>
        <dbReference type="ARBA" id="ARBA00023204"/>
    </source>
</evidence>
<evidence type="ECO:0000259" key="8">
    <source>
        <dbReference type="SMART" id="SM01009"/>
    </source>
</evidence>
<dbReference type="Gene3D" id="1.10.340.30">
    <property type="entry name" value="Hypothetical protein, domain 2"/>
    <property type="match status" value="1"/>
</dbReference>
<dbReference type="OrthoDB" id="9785929at2"/>
<name>A0A0D5NRE9_9BACL</name>
<reference evidence="10" key="2">
    <citation type="submission" date="2015-03" db="EMBL/GenBank/DDBJ databases">
        <title>Genome sequence of Paenibacillus beijingensis strain DSM 24997T.</title>
        <authorList>
            <person name="Kwak Y."/>
            <person name="Shin J.-H."/>
        </authorList>
    </citation>
    <scope>NUCLEOTIDE SEQUENCE [LARGE SCALE GENOMIC DNA]</scope>
    <source>
        <strain evidence="10">DSM 24997</strain>
    </source>
</reference>
<dbReference type="GO" id="GO:0032993">
    <property type="term" value="C:protein-DNA complex"/>
    <property type="evidence" value="ECO:0007669"/>
    <property type="project" value="TreeGrafter"/>
</dbReference>
<dbReference type="PANTHER" id="PTHR43003">
    <property type="entry name" value="DNA-3-METHYLADENINE GLYCOSYLASE"/>
    <property type="match status" value="1"/>
</dbReference>
<dbReference type="FunFam" id="1.10.340.30:FF:000004">
    <property type="entry name" value="DNA-3-methyladenine glycosylase II"/>
    <property type="match status" value="1"/>
</dbReference>
<comment type="catalytic activity">
    <reaction evidence="1">
        <text>Hydrolysis of alkylated DNA, releasing 3-methyladenine, 3-methylguanine, 7-methylguanine and 7-methyladenine.</text>
        <dbReference type="EC" id="3.2.2.21"/>
    </reaction>
</comment>
<proteinExistence type="inferred from homology"/>
<gene>
    <name evidence="9" type="ORF">VN24_07250</name>
</gene>
<dbReference type="SMART" id="SM00478">
    <property type="entry name" value="ENDO3c"/>
    <property type="match status" value="1"/>
</dbReference>
<dbReference type="GO" id="GO:0006285">
    <property type="term" value="P:base-excision repair, AP site formation"/>
    <property type="evidence" value="ECO:0007669"/>
    <property type="project" value="TreeGrafter"/>
</dbReference>
<dbReference type="GO" id="GO:0005737">
    <property type="term" value="C:cytoplasm"/>
    <property type="evidence" value="ECO:0007669"/>
    <property type="project" value="TreeGrafter"/>
</dbReference>
<dbReference type="GO" id="GO:0043916">
    <property type="term" value="F:DNA-7-methylguanine glycosylase activity"/>
    <property type="evidence" value="ECO:0007669"/>
    <property type="project" value="TreeGrafter"/>
</dbReference>
<evidence type="ECO:0000256" key="1">
    <source>
        <dbReference type="ARBA" id="ARBA00000086"/>
    </source>
</evidence>
<keyword evidence="5" id="KW-0378">Hydrolase</keyword>
<evidence type="ECO:0000256" key="3">
    <source>
        <dbReference type="ARBA" id="ARBA00012000"/>
    </source>
</evidence>
<dbReference type="GO" id="GO:0006307">
    <property type="term" value="P:DNA alkylation repair"/>
    <property type="evidence" value="ECO:0007669"/>
    <property type="project" value="TreeGrafter"/>
</dbReference>
<dbReference type="InterPro" id="IPR051912">
    <property type="entry name" value="Alkylbase_DNA_Glycosylase/TA"/>
</dbReference>
<sequence length="313" mass="35835">MDKPAVETYGEPFHSDDRSVTLTTPSEFSYTETLMYLSRSAAECLHYVEGRSVYKLLEMEREPVLIEISEQDSSSIRIRFADRAPLSRAACGQAANYVREWFDLHTDLAPFYRMAKDDPLLGRLASDYVGLRIIGVPDLFEALIWAVLGQQVNLSFAYTLKKRFVQTFGRYTQWNGRQYWLFPKPSDIAALAVDELKKLQFTGKKAEYIIGIARLMETGALSKDGLMASGDFRAAERRLLEIRGIGPWTAHYVLMRCLRDPSAFPIGDAGLQNALKQLLQLPQKPPADEIRRLFVPWRSWEAYAVFYLWRSLV</sequence>
<keyword evidence="10" id="KW-1185">Reference proteome</keyword>
<evidence type="ECO:0000256" key="4">
    <source>
        <dbReference type="ARBA" id="ARBA00022763"/>
    </source>
</evidence>
<dbReference type="InterPro" id="IPR011257">
    <property type="entry name" value="DNA_glycosylase"/>
</dbReference>
<dbReference type="GO" id="GO:0032131">
    <property type="term" value="F:alkylated DNA binding"/>
    <property type="evidence" value="ECO:0007669"/>
    <property type="project" value="TreeGrafter"/>
</dbReference>
<dbReference type="InterPro" id="IPR037046">
    <property type="entry name" value="AlkA_N_sf"/>
</dbReference>
<dbReference type="KEGG" id="pbj:VN24_07250"/>
<keyword evidence="4" id="KW-0227">DNA damage</keyword>